<dbReference type="OrthoDB" id="2016285at2759"/>
<proteinExistence type="predicted"/>
<sequence length="265" mass="30218">LQAFEFSCGTDVPSEVCDRDHYETINATEAATYFIQNYGYRRVLEKSICLRDGNCFDIVDGVVYLDDRYVFTRDIAEGDLLLSRMYLKLPRKVNYATYNIYDTAQWKVNKTRLDFASYTTTMIEEMFTSGAVDMSRETEAQVLSIGLGAGFVNSYLHHNYPKLNITVVDIEPKIVDVCLRWFDLQLDERHRAIVADGVKFIHDAAKEGRKYDAVHIDACTTDLSSELACPIPIFLNPETVAALSKILTKKGSSSEFFFPFIKYSH</sequence>
<dbReference type="Pfam" id="PF01564">
    <property type="entry name" value="Spermine_synth"/>
    <property type="match status" value="1"/>
</dbReference>
<reference evidence="1 2" key="1">
    <citation type="submission" date="2014-03" db="EMBL/GenBank/DDBJ databases">
        <title>Draft genome of the hookworm Oesophagostomum dentatum.</title>
        <authorList>
            <person name="Mitreva M."/>
        </authorList>
    </citation>
    <scope>NUCLEOTIDE SEQUENCE [LARGE SCALE GENOMIC DNA]</scope>
    <source>
        <strain evidence="1 2">OD-Hann</strain>
    </source>
</reference>
<dbReference type="Proteomes" id="UP000053660">
    <property type="component" value="Unassembled WGS sequence"/>
</dbReference>
<organism evidence="1 2">
    <name type="scientific">Oesophagostomum dentatum</name>
    <name type="common">Nodular worm</name>
    <dbReference type="NCBI Taxonomy" id="61180"/>
    <lineage>
        <taxon>Eukaryota</taxon>
        <taxon>Metazoa</taxon>
        <taxon>Ecdysozoa</taxon>
        <taxon>Nematoda</taxon>
        <taxon>Chromadorea</taxon>
        <taxon>Rhabditida</taxon>
        <taxon>Rhabditina</taxon>
        <taxon>Rhabditomorpha</taxon>
        <taxon>Strongyloidea</taxon>
        <taxon>Strongylidae</taxon>
        <taxon>Oesophagostomum</taxon>
    </lineage>
</organism>
<gene>
    <name evidence="1" type="ORF">OESDEN_09660</name>
</gene>
<evidence type="ECO:0008006" key="3">
    <source>
        <dbReference type="Google" id="ProtNLM"/>
    </source>
</evidence>
<feature type="non-terminal residue" evidence="1">
    <location>
        <position position="1"/>
    </location>
</feature>
<evidence type="ECO:0000313" key="1">
    <source>
        <dbReference type="EMBL" id="KHJ90497.1"/>
    </source>
</evidence>
<dbReference type="AlphaFoldDB" id="A0A0B1T3Y4"/>
<keyword evidence="2" id="KW-1185">Reference proteome</keyword>
<dbReference type="Gene3D" id="3.40.50.150">
    <property type="entry name" value="Vaccinia Virus protein VP39"/>
    <property type="match status" value="1"/>
</dbReference>
<dbReference type="EMBL" id="KN552962">
    <property type="protein sequence ID" value="KHJ90497.1"/>
    <property type="molecule type" value="Genomic_DNA"/>
</dbReference>
<dbReference type="SUPFAM" id="SSF53335">
    <property type="entry name" value="S-adenosyl-L-methionine-dependent methyltransferases"/>
    <property type="match status" value="1"/>
</dbReference>
<protein>
    <recommendedName>
        <fullName evidence="3">Spermine/spermidine synthase</fullName>
    </recommendedName>
</protein>
<name>A0A0B1T3Y4_OESDE</name>
<evidence type="ECO:0000313" key="2">
    <source>
        <dbReference type="Proteomes" id="UP000053660"/>
    </source>
</evidence>
<dbReference type="InterPro" id="IPR029063">
    <property type="entry name" value="SAM-dependent_MTases_sf"/>
</dbReference>
<accession>A0A0B1T3Y4</accession>